<evidence type="ECO:0000313" key="4">
    <source>
        <dbReference type="Proteomes" id="UP000509303"/>
    </source>
</evidence>
<dbReference type="PANTHER" id="PTHR47485:SF1">
    <property type="entry name" value="THYLAKOID LUMENAL 17.4 KDA PROTEIN, CHLOROPLASTIC"/>
    <property type="match status" value="1"/>
</dbReference>
<reference evidence="3 4" key="1">
    <citation type="submission" date="2020-06" db="EMBL/GenBank/DDBJ databases">
        <title>Genome mining for natural products.</title>
        <authorList>
            <person name="Zhang B."/>
            <person name="Shi J."/>
            <person name="Ge H."/>
        </authorList>
    </citation>
    <scope>NUCLEOTIDE SEQUENCE [LARGE SCALE GENOMIC DNA]</scope>
    <source>
        <strain evidence="3 4">NA00687</strain>
    </source>
</reference>
<dbReference type="SUPFAM" id="SSF141571">
    <property type="entry name" value="Pentapeptide repeat-like"/>
    <property type="match status" value="1"/>
</dbReference>
<dbReference type="EMBL" id="CP054929">
    <property type="protein sequence ID" value="QKW53829.1"/>
    <property type="molecule type" value="Genomic_DNA"/>
</dbReference>
<accession>A0A7H8NH47</accession>
<keyword evidence="2" id="KW-0812">Transmembrane</keyword>
<dbReference type="Pfam" id="PF00805">
    <property type="entry name" value="Pentapeptide"/>
    <property type="match status" value="4"/>
</dbReference>
<dbReference type="PANTHER" id="PTHR47485">
    <property type="entry name" value="THYLAKOID LUMENAL 17.4 KDA PROTEIN, CHLOROPLASTIC"/>
    <property type="match status" value="1"/>
</dbReference>
<organism evidence="3 4">
    <name type="scientific">Streptomyces buecherae</name>
    <dbReference type="NCBI Taxonomy" id="2763006"/>
    <lineage>
        <taxon>Bacteria</taxon>
        <taxon>Bacillati</taxon>
        <taxon>Actinomycetota</taxon>
        <taxon>Actinomycetes</taxon>
        <taxon>Kitasatosporales</taxon>
        <taxon>Streptomycetaceae</taxon>
        <taxon>Streptomyces</taxon>
    </lineage>
</organism>
<keyword evidence="2" id="KW-0472">Membrane</keyword>
<protein>
    <submittedName>
        <fullName evidence="3">Pentapeptide repeat-containing protein</fullName>
    </submittedName>
</protein>
<evidence type="ECO:0000256" key="1">
    <source>
        <dbReference type="ARBA" id="ARBA00022737"/>
    </source>
</evidence>
<proteinExistence type="predicted"/>
<keyword evidence="1" id="KW-0677">Repeat</keyword>
<keyword evidence="2" id="KW-1133">Transmembrane helix</keyword>
<dbReference type="Gene3D" id="2.160.20.80">
    <property type="entry name" value="E3 ubiquitin-protein ligase SopA"/>
    <property type="match status" value="1"/>
</dbReference>
<evidence type="ECO:0000256" key="2">
    <source>
        <dbReference type="SAM" id="Phobius"/>
    </source>
</evidence>
<name>A0A7H8NH47_9ACTN</name>
<dbReference type="Proteomes" id="UP000509303">
    <property type="component" value="Chromosome"/>
</dbReference>
<gene>
    <name evidence="3" type="ORF">HUT08_34535</name>
</gene>
<feature type="transmembrane region" description="Helical" evidence="2">
    <location>
        <begin position="12"/>
        <end position="31"/>
    </location>
</feature>
<sequence>MRSRWRRRWRPTWGSAAAAGAVLVGVLLALVHSPAGRWLVRWTCGPEWSRMDGAARSAALGQFRLAAVQSVGVLGAGAALVFTGFTYRLSRRGQVTDRLTKAVERLGATEVHVRLGGVLALERFVRDSPAEAAHAASILNAFIRERAPRVRSPEDGAAALRAALGRRPARALAAQRSHAAPEADVQAALTALTRPASRRHVPPDTVIDLSYLNLAYADLPHADLRGARLVHTDLTGVRAPGADLNGAWLLHAKLAGAELDGARLDYAQLDHADLSDARLDRAHLAHAWLTKVGLSGDRLNDADLSRTQLVGTDLTGAELNGADLTGAYLHGARVAGARLWDANLTGAQVNGDLTHAMLGGATLTDAVLSHVDLRNTLVGADQIVAARPLGVRLSPELAADPRVAARLATVATWSYSFVCGRVTVDCHPKPLPGTAGATVASGLAFERNALGVALSPRPGG</sequence>
<feature type="transmembrane region" description="Helical" evidence="2">
    <location>
        <begin position="66"/>
        <end position="89"/>
    </location>
</feature>
<dbReference type="AlphaFoldDB" id="A0A7H8NH47"/>
<evidence type="ECO:0000313" key="3">
    <source>
        <dbReference type="EMBL" id="QKW53829.1"/>
    </source>
</evidence>
<dbReference type="InterPro" id="IPR001646">
    <property type="entry name" value="5peptide_repeat"/>
</dbReference>
<keyword evidence="4" id="KW-1185">Reference proteome</keyword>
<dbReference type="RefSeq" id="WP_176165533.1">
    <property type="nucleotide sequence ID" value="NZ_CP054929.1"/>
</dbReference>